<dbReference type="EMBL" id="JBANRG010000025">
    <property type="protein sequence ID" value="KAK7454042.1"/>
    <property type="molecule type" value="Genomic_DNA"/>
</dbReference>
<reference evidence="2 3" key="1">
    <citation type="submission" date="2024-01" db="EMBL/GenBank/DDBJ databases">
        <title>A draft genome for the cacao thread blight pathogen Marasmiellus scandens.</title>
        <authorList>
            <person name="Baruah I.K."/>
            <person name="Leung J."/>
            <person name="Bukari Y."/>
            <person name="Amoako-Attah I."/>
            <person name="Meinhardt L.W."/>
            <person name="Bailey B.A."/>
            <person name="Cohen S.P."/>
        </authorList>
    </citation>
    <scope>NUCLEOTIDE SEQUENCE [LARGE SCALE GENOMIC DNA]</scope>
    <source>
        <strain evidence="2 3">GH-19</strain>
    </source>
</reference>
<organism evidence="2 3">
    <name type="scientific">Marasmiellus scandens</name>
    <dbReference type="NCBI Taxonomy" id="2682957"/>
    <lineage>
        <taxon>Eukaryota</taxon>
        <taxon>Fungi</taxon>
        <taxon>Dikarya</taxon>
        <taxon>Basidiomycota</taxon>
        <taxon>Agaricomycotina</taxon>
        <taxon>Agaricomycetes</taxon>
        <taxon>Agaricomycetidae</taxon>
        <taxon>Agaricales</taxon>
        <taxon>Marasmiineae</taxon>
        <taxon>Omphalotaceae</taxon>
        <taxon>Marasmiellus</taxon>
    </lineage>
</organism>
<keyword evidence="3" id="KW-1185">Reference proteome</keyword>
<accession>A0ABR1J9G7</accession>
<feature type="region of interest" description="Disordered" evidence="1">
    <location>
        <begin position="418"/>
        <end position="468"/>
    </location>
</feature>
<evidence type="ECO:0008006" key="4">
    <source>
        <dbReference type="Google" id="ProtNLM"/>
    </source>
</evidence>
<proteinExistence type="predicted"/>
<feature type="region of interest" description="Disordered" evidence="1">
    <location>
        <begin position="257"/>
        <end position="277"/>
    </location>
</feature>
<gene>
    <name evidence="2" type="ORF">VKT23_011554</name>
</gene>
<feature type="compositionally biased region" description="Pro residues" evidence="1">
    <location>
        <begin position="264"/>
        <end position="276"/>
    </location>
</feature>
<protein>
    <recommendedName>
        <fullName evidence="4">F-box domain-containing protein</fullName>
    </recommendedName>
</protein>
<evidence type="ECO:0000313" key="3">
    <source>
        <dbReference type="Proteomes" id="UP001498398"/>
    </source>
</evidence>
<feature type="compositionally biased region" description="Low complexity" evidence="1">
    <location>
        <begin position="446"/>
        <end position="459"/>
    </location>
</feature>
<evidence type="ECO:0000313" key="2">
    <source>
        <dbReference type="EMBL" id="KAK7454042.1"/>
    </source>
</evidence>
<sequence>MSTVSLFSTFPEELVDRILQLAVSRPAVPVQRPTWHVSSPTATTTTPTTTTTRTRLSTLLVSKSFHRIVLPHFYNDIHISSTGQAQALLHVLHENPAYIQWISRIHLAGIFDGVPQLVTLCTQVRVLDLTLDAGSAPTPAPAAAAGTAPLTLQTALPATDPIAQAFCTALSSLNRITHLVIRKGPTTYLTQPRVRYVLTALAESVSRWEELEDVDMPFKVSSDDSTSATSPISAVLGGMLFPALNQNQNQNQGAVLPQAQTPTPATPTTPGSPKPQGPVTLLAHALSSSPRLRSFSTHIPTVWNEVLLVVSKNPSLEKIVLGEGSSGPGLRLGGGRASISAGSGISTSPSAGGVVFTGLYMSEAKKHPKLVELIKAGTPILRNRSQTVASRGALVSSASMSSIPTLASTSATSSSAAASSSACAATEKRSLPVTPEDSPCQFHAGSSSAAPSSPSTSTRSFRRRSLAV</sequence>
<name>A0ABR1J9G7_9AGAR</name>
<comment type="caution">
    <text evidence="2">The sequence shown here is derived from an EMBL/GenBank/DDBJ whole genome shotgun (WGS) entry which is preliminary data.</text>
</comment>
<dbReference type="Proteomes" id="UP001498398">
    <property type="component" value="Unassembled WGS sequence"/>
</dbReference>
<evidence type="ECO:0000256" key="1">
    <source>
        <dbReference type="SAM" id="MobiDB-lite"/>
    </source>
</evidence>